<protein>
    <submittedName>
        <fullName evidence="2">Uncharacterized protein</fullName>
    </submittedName>
</protein>
<dbReference type="AlphaFoldDB" id="A0A6M8U7T6"/>
<sequence>MAHANDTQKNENAVIASVKNSVEQRNWIANPDCTDYLLTKNSDPSIDRVDVMEKHGGKCGLDAQVQHRLFSVFVDQKTHQMASDKDDPENGTLTVLPSQ</sequence>
<evidence type="ECO:0000313" key="3">
    <source>
        <dbReference type="Proteomes" id="UP000505325"/>
    </source>
</evidence>
<gene>
    <name evidence="2" type="ORF">PMPD1_0717</name>
</gene>
<organism evidence="2 3">
    <name type="scientific">Paramixta manurensis</name>
    <dbReference type="NCBI Taxonomy" id="2740817"/>
    <lineage>
        <taxon>Bacteria</taxon>
        <taxon>Pseudomonadati</taxon>
        <taxon>Pseudomonadota</taxon>
        <taxon>Gammaproteobacteria</taxon>
        <taxon>Enterobacterales</taxon>
        <taxon>Erwiniaceae</taxon>
        <taxon>Paramixta</taxon>
    </lineage>
</organism>
<accession>A0A6M8U7T6</accession>
<keyword evidence="3" id="KW-1185">Reference proteome</keyword>
<dbReference type="EMBL" id="CP054212">
    <property type="protein sequence ID" value="QKJ85689.1"/>
    <property type="molecule type" value="Genomic_DNA"/>
</dbReference>
<dbReference type="KEGG" id="pmak:PMPD1_0717"/>
<proteinExistence type="predicted"/>
<dbReference type="Proteomes" id="UP000505325">
    <property type="component" value="Chromosome"/>
</dbReference>
<feature type="region of interest" description="Disordered" evidence="1">
    <location>
        <begin position="80"/>
        <end position="99"/>
    </location>
</feature>
<evidence type="ECO:0000313" key="2">
    <source>
        <dbReference type="EMBL" id="QKJ85689.1"/>
    </source>
</evidence>
<name>A0A6M8U7T6_9GAMM</name>
<evidence type="ECO:0000256" key="1">
    <source>
        <dbReference type="SAM" id="MobiDB-lite"/>
    </source>
</evidence>
<reference evidence="2 3" key="1">
    <citation type="submission" date="2020-06" db="EMBL/GenBank/DDBJ databases">
        <title>Genome sequence of Paramixta manurensis strain PD-1.</title>
        <authorList>
            <person name="Lee C.W."/>
            <person name="Kim J."/>
        </authorList>
    </citation>
    <scope>NUCLEOTIDE SEQUENCE [LARGE SCALE GENOMIC DNA]</scope>
    <source>
        <strain evidence="2 3">PD-1</strain>
    </source>
</reference>